<dbReference type="InterPro" id="IPR043502">
    <property type="entry name" value="DNA/RNA_pol_sf"/>
</dbReference>
<gene>
    <name evidence="3" type="ORF">KK1_049390</name>
</gene>
<feature type="region of interest" description="Disordered" evidence="1">
    <location>
        <begin position="33"/>
        <end position="78"/>
    </location>
</feature>
<dbReference type="SUPFAM" id="SSF56672">
    <property type="entry name" value="DNA/RNA polymerases"/>
    <property type="match status" value="1"/>
</dbReference>
<evidence type="ECO:0000313" key="4">
    <source>
        <dbReference type="Proteomes" id="UP000075243"/>
    </source>
</evidence>
<dbReference type="PANTHER" id="PTHR35046:SF9">
    <property type="entry name" value="RNA-DIRECTED DNA POLYMERASE"/>
    <property type="match status" value="1"/>
</dbReference>
<dbReference type="PANTHER" id="PTHR35046">
    <property type="entry name" value="ZINC KNUCKLE (CCHC-TYPE) FAMILY PROTEIN"/>
    <property type="match status" value="1"/>
</dbReference>
<evidence type="ECO:0000259" key="2">
    <source>
        <dbReference type="Pfam" id="PF03732"/>
    </source>
</evidence>
<dbReference type="Gene3D" id="2.40.70.10">
    <property type="entry name" value="Acid Proteases"/>
    <property type="match status" value="1"/>
</dbReference>
<dbReference type="OMA" id="QWINEEE"/>
<accession>A0A151UFW3</accession>
<dbReference type="Proteomes" id="UP000075243">
    <property type="component" value="Unassembled WGS sequence"/>
</dbReference>
<sequence>MVRRLLGNQSSDLDQSQRENLCLCKGVRIPSSVHEEEGHHTQPPSDNFYSSHHNDDYYQRPPRQPRHRESSNRKPNITVPLFHGKDNVKTYLDWEMKVEQLISCHGVSEERKVSLSTLNFQGHAMYWWTSLEKERRINHEPPIQYWNELCSALRRRHIPPYYDRELMDKLQRLKQGSSSVEEYRQSMELLMMRAGIREEERTTISSGIKCFKCLGRGHIALCPTKKTMILTGQDHYSSLDEATSSSSDEEEILESGEETYPCEGDLLMVRRLLGNQSSDLDQSQRENLFHTRCKVLENTCSLIVDSGSSCNCCSTRLVDKLALTTIPHPKPYKLQWINEEEGIVVNQQVNIPISIGKYKDEVLCDIVPLDASHILLGRPCQFDKKTIHDGLTNKISFHHLGKKIVLCPLSPSQVSEDQLKMKVKRENEEKKRRKQKKEKKDLPPYLVYFKETLDATSHELESLPQEVQKLLKDFDDLFPQEFPSGLPPLRGIEHQIDLKPGASLPNRPSYRTNPQETKEIESQVDDLLKKGWVQKNLSPCAVPVLLVPKKDGKWRMCTDCRAINNFTIKYRHPIPRLDDMLDELHGAIIFSKINLKSRYHQI</sequence>
<evidence type="ECO:0000313" key="3">
    <source>
        <dbReference type="EMBL" id="KYP78195.1"/>
    </source>
</evidence>
<protein>
    <submittedName>
        <fullName evidence="3">Transposon Ty3-I Gag-Pol polyprotein</fullName>
    </submittedName>
</protein>
<evidence type="ECO:0000256" key="1">
    <source>
        <dbReference type="SAM" id="MobiDB-lite"/>
    </source>
</evidence>
<dbReference type="Gramene" id="C.cajan_46976.t">
    <property type="protein sequence ID" value="C.cajan_46976.t"/>
    <property type="gene ID" value="C.cajan_46976"/>
</dbReference>
<dbReference type="CDD" id="cd00303">
    <property type="entry name" value="retropepsin_like"/>
    <property type="match status" value="1"/>
</dbReference>
<keyword evidence="4" id="KW-1185">Reference proteome</keyword>
<feature type="compositionally biased region" description="Basic and acidic residues" evidence="1">
    <location>
        <begin position="417"/>
        <end position="430"/>
    </location>
</feature>
<proteinExistence type="predicted"/>
<comment type="caution">
    <text evidence="3">The sequence shown here is derived from an EMBL/GenBank/DDBJ whole genome shotgun (WGS) entry which is preliminary data.</text>
</comment>
<feature type="compositionally biased region" description="Polar residues" evidence="1">
    <location>
        <begin position="42"/>
        <end position="51"/>
    </location>
</feature>
<feature type="domain" description="Retrotransposon gag" evidence="2">
    <location>
        <begin position="117"/>
        <end position="199"/>
    </location>
</feature>
<feature type="region of interest" description="Disordered" evidence="1">
    <location>
        <begin position="417"/>
        <end position="439"/>
    </location>
</feature>
<dbReference type="EMBL" id="AGCT01044983">
    <property type="protein sequence ID" value="KYP78195.1"/>
    <property type="molecule type" value="Genomic_DNA"/>
</dbReference>
<dbReference type="InterPro" id="IPR021109">
    <property type="entry name" value="Peptidase_aspartic_dom_sf"/>
</dbReference>
<reference evidence="3" key="1">
    <citation type="journal article" date="2012" name="Nat. Biotechnol.">
        <title>Draft genome sequence of pigeonpea (Cajanus cajan), an orphan legume crop of resource-poor farmers.</title>
        <authorList>
            <person name="Varshney R.K."/>
            <person name="Chen W."/>
            <person name="Li Y."/>
            <person name="Bharti A.K."/>
            <person name="Saxena R.K."/>
            <person name="Schlueter J.A."/>
            <person name="Donoghue M.T."/>
            <person name="Azam S."/>
            <person name="Fan G."/>
            <person name="Whaley A.M."/>
            <person name="Farmer A.D."/>
            <person name="Sheridan J."/>
            <person name="Iwata A."/>
            <person name="Tuteja R."/>
            <person name="Penmetsa R.V."/>
            <person name="Wu W."/>
            <person name="Upadhyaya H.D."/>
            <person name="Yang S.P."/>
            <person name="Shah T."/>
            <person name="Saxena K.B."/>
            <person name="Michael T."/>
            <person name="McCombie W.R."/>
            <person name="Yang B."/>
            <person name="Zhang G."/>
            <person name="Yang H."/>
            <person name="Wang J."/>
            <person name="Spillane C."/>
            <person name="Cook D.R."/>
            <person name="May G.D."/>
            <person name="Xu X."/>
            <person name="Jackson S.A."/>
        </authorList>
    </citation>
    <scope>NUCLEOTIDE SEQUENCE [LARGE SCALE GENOMIC DNA]</scope>
</reference>
<dbReference type="Pfam" id="PF03732">
    <property type="entry name" value="Retrotrans_gag"/>
    <property type="match status" value="1"/>
</dbReference>
<name>A0A151UFW3_CAJCA</name>
<organism evidence="3 4">
    <name type="scientific">Cajanus cajan</name>
    <name type="common">Pigeon pea</name>
    <name type="synonym">Cajanus indicus</name>
    <dbReference type="NCBI Taxonomy" id="3821"/>
    <lineage>
        <taxon>Eukaryota</taxon>
        <taxon>Viridiplantae</taxon>
        <taxon>Streptophyta</taxon>
        <taxon>Embryophyta</taxon>
        <taxon>Tracheophyta</taxon>
        <taxon>Spermatophyta</taxon>
        <taxon>Magnoliopsida</taxon>
        <taxon>eudicotyledons</taxon>
        <taxon>Gunneridae</taxon>
        <taxon>Pentapetalae</taxon>
        <taxon>rosids</taxon>
        <taxon>fabids</taxon>
        <taxon>Fabales</taxon>
        <taxon>Fabaceae</taxon>
        <taxon>Papilionoideae</taxon>
        <taxon>50 kb inversion clade</taxon>
        <taxon>NPAAA clade</taxon>
        <taxon>indigoferoid/millettioid clade</taxon>
        <taxon>Phaseoleae</taxon>
        <taxon>Cajanus</taxon>
    </lineage>
</organism>
<dbReference type="AlphaFoldDB" id="A0A151UFW3"/>
<dbReference type="CDD" id="cd01647">
    <property type="entry name" value="RT_LTR"/>
    <property type="match status" value="1"/>
</dbReference>
<dbReference type="Gene3D" id="3.10.10.10">
    <property type="entry name" value="HIV Type 1 Reverse Transcriptase, subunit A, domain 1"/>
    <property type="match status" value="1"/>
</dbReference>
<dbReference type="InterPro" id="IPR005162">
    <property type="entry name" value="Retrotrans_gag_dom"/>
</dbReference>